<accession>A0A2Z6MZG5</accession>
<proteinExistence type="predicted"/>
<dbReference type="Proteomes" id="UP000242715">
    <property type="component" value="Unassembled WGS sequence"/>
</dbReference>
<evidence type="ECO:0000313" key="4">
    <source>
        <dbReference type="Proteomes" id="UP000242715"/>
    </source>
</evidence>
<dbReference type="InterPro" id="IPR000477">
    <property type="entry name" value="RT_dom"/>
</dbReference>
<evidence type="ECO:0000313" key="3">
    <source>
        <dbReference type="EMBL" id="GAU24549.1"/>
    </source>
</evidence>
<protein>
    <recommendedName>
        <fullName evidence="2">Reverse transcriptase domain-containing protein</fullName>
    </recommendedName>
</protein>
<dbReference type="AlphaFoldDB" id="A0A2Z6MZG5"/>
<keyword evidence="4" id="KW-1185">Reference proteome</keyword>
<dbReference type="PROSITE" id="PS50878">
    <property type="entry name" value="RT_POL"/>
    <property type="match status" value="1"/>
</dbReference>
<dbReference type="OrthoDB" id="1937528at2759"/>
<dbReference type="Pfam" id="PF13966">
    <property type="entry name" value="zf-RVT"/>
    <property type="match status" value="1"/>
</dbReference>
<dbReference type="Gene3D" id="3.60.10.10">
    <property type="entry name" value="Endonuclease/exonuclease/phosphatase"/>
    <property type="match status" value="1"/>
</dbReference>
<evidence type="ECO:0000259" key="2">
    <source>
        <dbReference type="PROSITE" id="PS50878"/>
    </source>
</evidence>
<dbReference type="Pfam" id="PF03372">
    <property type="entry name" value="Exo_endo_phos"/>
    <property type="match status" value="1"/>
</dbReference>
<dbReference type="CDD" id="cd01650">
    <property type="entry name" value="RT_nLTR_like"/>
    <property type="match status" value="1"/>
</dbReference>
<dbReference type="InterPro" id="IPR036691">
    <property type="entry name" value="Endo/exonu/phosph_ase_sf"/>
</dbReference>
<dbReference type="PANTHER" id="PTHR33116:SF78">
    <property type="entry name" value="OS12G0587133 PROTEIN"/>
    <property type="match status" value="1"/>
</dbReference>
<dbReference type="EMBL" id="DF973292">
    <property type="protein sequence ID" value="GAU24549.1"/>
    <property type="molecule type" value="Genomic_DNA"/>
</dbReference>
<reference evidence="4" key="1">
    <citation type="journal article" date="2017" name="Front. Plant Sci.">
        <title>Climate Clever Clovers: New Paradigm to Reduce the Environmental Footprint of Ruminants by Breeding Low Methanogenic Forages Utilizing Haplotype Variation.</title>
        <authorList>
            <person name="Kaur P."/>
            <person name="Appels R."/>
            <person name="Bayer P.E."/>
            <person name="Keeble-Gagnere G."/>
            <person name="Wang J."/>
            <person name="Hirakawa H."/>
            <person name="Shirasawa K."/>
            <person name="Vercoe P."/>
            <person name="Stefanova K."/>
            <person name="Durmic Z."/>
            <person name="Nichols P."/>
            <person name="Revell C."/>
            <person name="Isobe S.N."/>
            <person name="Edwards D."/>
            <person name="Erskine W."/>
        </authorList>
    </citation>
    <scope>NUCLEOTIDE SEQUENCE [LARGE SCALE GENOMIC DNA]</scope>
    <source>
        <strain evidence="4">cv. Daliak</strain>
    </source>
</reference>
<keyword evidence="1" id="KW-0175">Coiled coil</keyword>
<sequence length="1239" mass="141871">MIVSSFNVRGLGGVMKRRRIRELVRHQKIDFLALQETKMEVLSEAFCYSLWGSDDCEWVFLPSVGRSGGILSIWGKTNNSLIFSFVGDGFVGICLEWGVLKTVCIVVNVYSKCDVGSKRLLWNNLLNVRRGIGGGRWCVVGDFNAVCRRDERMGVNSGDGGGSSLTEIGEFCKFIEELELVDLPLVGRRFTWYHANGRAMSRIDRILISDEWALRWGNCDLWVLPRDVSDHCPLILKYNQDGWGPKPFRFNNFWLQNKKLKEVVESCWSNLRVEGWMGFVLKEKLKGLKSTLKEWHKKEYESLEARVEELMGEISELDKRGEEVGLSQHEVEIRKEKFGGLWKLLKSKEALLFQRSRSKWLKEGDANTNFFHQSVRSRLKSNRISALRVDEVWLDSPNLIIGAVNSYFQNHVSSNYVVRPKLEGVVFSMLSEEENVSLTENFSLEEIKEVVWCSDGNKSPGPDGFNFAFLKNFWELLRGDIRSMFDQFHGNSCLPKSLLSYFVALIPKVSSPCSLPDFRPISLLGCLYKLIAKVLAKRLAKVMDSVIASNQSAFIKGRNLVDSVLVVNEVVDSAKKSKKECLIFKVDFEKAYDSVDWGFLEYMLRRCGFSEKWIGWMRACVFAGNLSVLVNGSPTSEINIQRGLKQGDPLAPFLFLLVVEGFGGVMRRAVDVNLFHVFSIGREPVVISHLQYADDTLCIGEASVENLWALKAILRGFELASGLKVNFWKSGLIGVNVDPNFLIMASTFLNCRLDTLPFNYLGLPVGANAKSIATWEPLLEFLRNRLNSWRNKHISLGGRIVMINVVLNAIPIFFLSFLRMPVKVLKQVVRIQREFLWGGVRRGKKVCWVKWSVVCKAKKKGGLGVRDVGIVNLSLLAKWWWRLLQPGRSLWKEVLVAIYGEHILHRVDWGESRIPSSASRWWKDICALDKVVESKNWLVESMARKIGNGNATYFWTSWWIGDAPLAVVFPRLYSLSNQKDYMVGDVWENLGDSRGWTFSWRRDLFQWECDLAVHLREILEAVVLSEEDDSWTWKPDQDGVFTVNSAYKFLCEELRYEEDMEEVKEWVFEHIWDSPAPSKVIAFSCQLLYDRVPTRSNLEVRGLLGADLPWECVGCVGSRESSVHLFLHCPSAMLVWKEVFRWLGVMIVIPPSLFSLFEIFRGSAKNAKIGQGFVMIWHATLWCLWKARNSSIFANGSFIPLAIVDEIKVISWKWCLVRLKVPACLFYEWNWDPGECLNR</sequence>
<dbReference type="PANTHER" id="PTHR33116">
    <property type="entry name" value="REVERSE TRANSCRIPTASE ZINC-BINDING DOMAIN-CONTAINING PROTEIN-RELATED-RELATED"/>
    <property type="match status" value="1"/>
</dbReference>
<name>A0A2Z6MZG5_TRISU</name>
<dbReference type="InterPro" id="IPR005135">
    <property type="entry name" value="Endo/exonuclease/phosphatase"/>
</dbReference>
<dbReference type="SUPFAM" id="SSF56219">
    <property type="entry name" value="DNase I-like"/>
    <property type="match status" value="1"/>
</dbReference>
<feature type="coiled-coil region" evidence="1">
    <location>
        <begin position="293"/>
        <end position="320"/>
    </location>
</feature>
<evidence type="ECO:0000256" key="1">
    <source>
        <dbReference type="SAM" id="Coils"/>
    </source>
</evidence>
<dbReference type="GO" id="GO:0003824">
    <property type="term" value="F:catalytic activity"/>
    <property type="evidence" value="ECO:0007669"/>
    <property type="project" value="InterPro"/>
</dbReference>
<dbReference type="Pfam" id="PF00078">
    <property type="entry name" value="RVT_1"/>
    <property type="match status" value="1"/>
</dbReference>
<dbReference type="InterPro" id="IPR026960">
    <property type="entry name" value="RVT-Znf"/>
</dbReference>
<feature type="domain" description="Reverse transcriptase" evidence="2">
    <location>
        <begin position="487"/>
        <end position="765"/>
    </location>
</feature>
<organism evidence="3 4">
    <name type="scientific">Trifolium subterraneum</name>
    <name type="common">Subterranean clover</name>
    <dbReference type="NCBI Taxonomy" id="3900"/>
    <lineage>
        <taxon>Eukaryota</taxon>
        <taxon>Viridiplantae</taxon>
        <taxon>Streptophyta</taxon>
        <taxon>Embryophyta</taxon>
        <taxon>Tracheophyta</taxon>
        <taxon>Spermatophyta</taxon>
        <taxon>Magnoliopsida</taxon>
        <taxon>eudicotyledons</taxon>
        <taxon>Gunneridae</taxon>
        <taxon>Pentapetalae</taxon>
        <taxon>rosids</taxon>
        <taxon>fabids</taxon>
        <taxon>Fabales</taxon>
        <taxon>Fabaceae</taxon>
        <taxon>Papilionoideae</taxon>
        <taxon>50 kb inversion clade</taxon>
        <taxon>NPAAA clade</taxon>
        <taxon>Hologalegina</taxon>
        <taxon>IRL clade</taxon>
        <taxon>Trifolieae</taxon>
        <taxon>Trifolium</taxon>
    </lineage>
</organism>
<gene>
    <name evidence="3" type="ORF">TSUD_148900</name>
</gene>